<dbReference type="Gene3D" id="1.25.40.10">
    <property type="entry name" value="Tetratricopeptide repeat domain"/>
    <property type="match status" value="1"/>
</dbReference>
<dbReference type="Pfam" id="PF26524">
    <property type="entry name" value="ARM_7"/>
    <property type="match status" value="1"/>
</dbReference>
<dbReference type="InterPro" id="IPR011989">
    <property type="entry name" value="ARM-like"/>
</dbReference>
<dbReference type="OrthoDB" id="1872379at2759"/>
<evidence type="ECO:0000313" key="3">
    <source>
        <dbReference type="EMBL" id="RVW57460.1"/>
    </source>
</evidence>
<feature type="domain" description="ARM repeat N-terminal plant" evidence="2">
    <location>
        <begin position="34"/>
        <end position="273"/>
    </location>
</feature>
<gene>
    <name evidence="3" type="primary">TTC1_2</name>
    <name evidence="3" type="ORF">CK203_078867</name>
</gene>
<reference evidence="3 4" key="1">
    <citation type="journal article" date="2018" name="PLoS Genet.">
        <title>Population sequencing reveals clonal diversity and ancestral inbreeding in the grapevine cultivar Chardonnay.</title>
        <authorList>
            <person name="Roach M.J."/>
            <person name="Johnson D.L."/>
            <person name="Bohlmann J."/>
            <person name="van Vuuren H.J."/>
            <person name="Jones S.J."/>
            <person name="Pretorius I.S."/>
            <person name="Schmidt S.A."/>
            <person name="Borneman A.R."/>
        </authorList>
    </citation>
    <scope>NUCLEOTIDE SEQUENCE [LARGE SCALE GENOMIC DNA]</scope>
    <source>
        <strain evidence="4">cv. Chardonnay</strain>
        <tissue evidence="3">Leaf</tissue>
    </source>
</reference>
<evidence type="ECO:0000256" key="1">
    <source>
        <dbReference type="SAM" id="MobiDB-lite"/>
    </source>
</evidence>
<dbReference type="PANTHER" id="PTHR46578">
    <property type="entry name" value="ARM-REPEAT/TETRATRICOPEPTIDE REPEAT (TPR)-LIKE PROTEIN"/>
    <property type="match status" value="1"/>
</dbReference>
<proteinExistence type="predicted"/>
<dbReference type="InterPro" id="IPR011990">
    <property type="entry name" value="TPR-like_helical_dom_sf"/>
</dbReference>
<dbReference type="KEGG" id="vvi:100242317"/>
<dbReference type="PANTHER" id="PTHR46578:SF4">
    <property type="entry name" value="ARM-REPEAT_TETRATRICOPEPTIDE REPEAT (TPR)-LIKE PROTEIN"/>
    <property type="match status" value="1"/>
</dbReference>
<name>A0A438FCM0_VITVI</name>
<dbReference type="EMBL" id="QGNW01001055">
    <property type="protein sequence ID" value="RVW57460.1"/>
    <property type="molecule type" value="Genomic_DNA"/>
</dbReference>
<protein>
    <submittedName>
        <fullName evidence="3">Tetratricopeptide repeat protein 1</fullName>
    </submittedName>
</protein>
<evidence type="ECO:0000259" key="2">
    <source>
        <dbReference type="Pfam" id="PF26524"/>
    </source>
</evidence>
<sequence>MPSVLNFIGAHLLSDSAMESQHQKNTTHKNVKVLCTNPCCFFCAMNEADPSLRRAGIAKCFKEMPLRDDQEHVLALSGLWNIAMTQPDDPEFPLLGIFECAANLIRRGISDKEWLLRDQNIYIPYYAAHIIGSYTMNKVQFAERAVKSGVISSLMELLRGKMSWVEKRVAVRALGHLASHERTFEAIAVHEAEIIHESMETASTCLDEVYVEFVGVEHTRRLKYHCDLLTRGTGGLEIENRKAEEWASQLQCWSLYLLNCFACKERSLNRICNKEFLKKLCGMWGGLANGSSPAGIGLIRNLCYTKTGRRSVADSKEVIESLCNTSRSSDEWQYMAIDCLLLILKDPDTRYKVLNTAVLFLVDLVELRSLRGRTKVGEAITQTLLQDYNQLKYGNLDLKSKRAERTLEEIWDLKVERKKRENIMTEEEARERRLLAGVMKQEGNQLFWSGDIEAAVLKYTEALELCPLKMRKERVVLHSNRAQCHLLLRDTESAISDSTRALNLSSVLSPHSKSLWRRSQAYDMKGLAKESLMDCLMFINDRIKSLDTNGVKIPYYAARMITKQMNTTWIFATARSKNLNNHGVENQESNGHHQVDETTMTTDTRKRQKGIAGMPTIAEEPAIGIMQGRKLERTGHKKKGLSVIDKLTRAKIG</sequence>
<dbReference type="Gramene" id="Vitis07g02063.t01">
    <property type="protein sequence ID" value="Vitis07g02063.t01.CDS"/>
    <property type="gene ID" value="Vitis07g02063"/>
</dbReference>
<dbReference type="InterPro" id="IPR058868">
    <property type="entry name" value="ARM_7"/>
</dbReference>
<dbReference type="AlphaFoldDB" id="A0A438FCM0"/>
<dbReference type="SUPFAM" id="SSF48371">
    <property type="entry name" value="ARM repeat"/>
    <property type="match status" value="1"/>
</dbReference>
<evidence type="ECO:0000313" key="4">
    <source>
        <dbReference type="Proteomes" id="UP000288805"/>
    </source>
</evidence>
<comment type="caution">
    <text evidence="3">The sequence shown here is derived from an EMBL/GenBank/DDBJ whole genome shotgun (WGS) entry which is preliminary data.</text>
</comment>
<accession>A0A438FCM0</accession>
<dbReference type="Gene3D" id="1.25.10.10">
    <property type="entry name" value="Leucine-rich Repeat Variant"/>
    <property type="match status" value="1"/>
</dbReference>
<feature type="region of interest" description="Disordered" evidence="1">
    <location>
        <begin position="585"/>
        <end position="608"/>
    </location>
</feature>
<dbReference type="SUPFAM" id="SSF48452">
    <property type="entry name" value="TPR-like"/>
    <property type="match status" value="1"/>
</dbReference>
<organism evidence="3 4">
    <name type="scientific">Vitis vinifera</name>
    <name type="common">Grape</name>
    <dbReference type="NCBI Taxonomy" id="29760"/>
    <lineage>
        <taxon>Eukaryota</taxon>
        <taxon>Viridiplantae</taxon>
        <taxon>Streptophyta</taxon>
        <taxon>Embryophyta</taxon>
        <taxon>Tracheophyta</taxon>
        <taxon>Spermatophyta</taxon>
        <taxon>Magnoliopsida</taxon>
        <taxon>eudicotyledons</taxon>
        <taxon>Gunneridae</taxon>
        <taxon>Pentapetalae</taxon>
        <taxon>rosids</taxon>
        <taxon>Vitales</taxon>
        <taxon>Vitaceae</taxon>
        <taxon>Viteae</taxon>
        <taxon>Vitis</taxon>
    </lineage>
</organism>
<dbReference type="Proteomes" id="UP000288805">
    <property type="component" value="Unassembled WGS sequence"/>
</dbReference>
<dbReference type="InterPro" id="IPR016024">
    <property type="entry name" value="ARM-type_fold"/>
</dbReference>